<evidence type="ECO:0000256" key="1">
    <source>
        <dbReference type="SAM" id="SignalP"/>
    </source>
</evidence>
<dbReference type="InterPro" id="IPR003961">
    <property type="entry name" value="FN3_dom"/>
</dbReference>
<comment type="caution">
    <text evidence="3">The sequence shown here is derived from an EMBL/GenBank/DDBJ whole genome shotgun (WGS) entry which is preliminary data.</text>
</comment>
<dbReference type="SUPFAM" id="SSF49265">
    <property type="entry name" value="Fibronectin type III"/>
    <property type="match status" value="3"/>
</dbReference>
<feature type="domain" description="Fibronectin type-III" evidence="2">
    <location>
        <begin position="515"/>
        <end position="610"/>
    </location>
</feature>
<feature type="signal peptide" evidence="1">
    <location>
        <begin position="1"/>
        <end position="30"/>
    </location>
</feature>
<dbReference type="RefSeq" id="WP_378318707.1">
    <property type="nucleotide sequence ID" value="NZ_JBHUHY010000002.1"/>
</dbReference>
<gene>
    <name evidence="3" type="ORF">ACFSJT_02945</name>
</gene>
<sequence>MLKKEKIVRIFSQLGLVLVMLCGVSSALVAQETTIVPEVKVIAKVQDNKILLRWGVTTPSGWLKANTYGYRIERYTIARGGVLLPTPERQLLTPTPMLPKPLEAWEGIADRDDYAAILAQALYGDTFEVEGMQEAGAIAQIVNKSKVIEQRFSFGLFAADMSFEAAKMAALGYEDNTIRPREEYLYKVMTAVPEELLKVGPGAVVIKSAKAAVLPSPIDLIAVPDDKIVILTWDYEMFSSLYTTYFVEKSENGTDFIRLGDKPIVNFNGASKSAAKRMRYVDTLSQNDKAYYYRVKGISPFGEESPPSEIIEARGIKKLKAHPQIINHTLESSGRVILEWEFLKEAEKQIKGFELNWAPKQDGPYKVVKSDLPPSSRKTSYDALSASNYFTITAIGKNEQKSKSLATFVQTVDSIPPAAPVGIVGVIDTLGIVTLQWQANVENDMLGYRVFRGNIEKEEVSQITNTPVQKNAFKDTVQINSLNREVFYQVVAVDKRHNMSDYSEKVKLTKPDVVPPSSPIFLDYKTRKDGVFLKWINSTSDDIDTHQLYRQNTATPEKGWVLLFKTDTVTSFVDKKVQPKLKYRYAIFAQDKNKLMSEPSTPITVVTQNSVLQKNLIKGFTAVADRNANKVILNWRKMPAEVVEVLIYKSKKEEKPVLWKQLSGTIHAVEDQSVSPNNIYVYQIKAMTANGSHSNLITKEITY</sequence>
<dbReference type="InterPro" id="IPR013783">
    <property type="entry name" value="Ig-like_fold"/>
</dbReference>
<evidence type="ECO:0000313" key="4">
    <source>
        <dbReference type="Proteomes" id="UP001597344"/>
    </source>
</evidence>
<evidence type="ECO:0000259" key="2">
    <source>
        <dbReference type="PROSITE" id="PS50853"/>
    </source>
</evidence>
<dbReference type="InterPro" id="IPR036116">
    <property type="entry name" value="FN3_sf"/>
</dbReference>
<name>A0ABW5AUW7_9FLAO</name>
<keyword evidence="4" id="KW-1185">Reference proteome</keyword>
<keyword evidence="1" id="KW-0732">Signal</keyword>
<dbReference type="PROSITE" id="PS50853">
    <property type="entry name" value="FN3"/>
    <property type="match status" value="1"/>
</dbReference>
<dbReference type="Proteomes" id="UP001597344">
    <property type="component" value="Unassembled WGS sequence"/>
</dbReference>
<organism evidence="3 4">
    <name type="scientific">Aquimarina celericrescens</name>
    <dbReference type="NCBI Taxonomy" id="1964542"/>
    <lineage>
        <taxon>Bacteria</taxon>
        <taxon>Pseudomonadati</taxon>
        <taxon>Bacteroidota</taxon>
        <taxon>Flavobacteriia</taxon>
        <taxon>Flavobacteriales</taxon>
        <taxon>Flavobacteriaceae</taxon>
        <taxon>Aquimarina</taxon>
    </lineage>
</organism>
<proteinExistence type="predicted"/>
<dbReference type="EMBL" id="JBHUHY010000002">
    <property type="protein sequence ID" value="MFD2185732.1"/>
    <property type="molecule type" value="Genomic_DNA"/>
</dbReference>
<feature type="chain" id="PRO_5045615690" evidence="1">
    <location>
        <begin position="31"/>
        <end position="703"/>
    </location>
</feature>
<evidence type="ECO:0000313" key="3">
    <source>
        <dbReference type="EMBL" id="MFD2185732.1"/>
    </source>
</evidence>
<accession>A0ABW5AUW7</accession>
<reference evidence="4" key="1">
    <citation type="journal article" date="2019" name="Int. J. Syst. Evol. Microbiol.">
        <title>The Global Catalogue of Microorganisms (GCM) 10K type strain sequencing project: providing services to taxonomists for standard genome sequencing and annotation.</title>
        <authorList>
            <consortium name="The Broad Institute Genomics Platform"/>
            <consortium name="The Broad Institute Genome Sequencing Center for Infectious Disease"/>
            <person name="Wu L."/>
            <person name="Ma J."/>
        </authorList>
    </citation>
    <scope>NUCLEOTIDE SEQUENCE [LARGE SCALE GENOMIC DNA]</scope>
    <source>
        <strain evidence="4">DT92</strain>
    </source>
</reference>
<dbReference type="Gene3D" id="2.60.40.10">
    <property type="entry name" value="Immunoglobulins"/>
    <property type="match status" value="4"/>
</dbReference>
<protein>
    <submittedName>
        <fullName evidence="3">Fibronectin type III domain-containing protein</fullName>
    </submittedName>
</protein>